<comment type="subcellular location">
    <subcellularLocation>
        <location evidence="1">Cytoplasm</location>
        <location evidence="1">Cytosol</location>
    </subcellularLocation>
</comment>
<evidence type="ECO:0000256" key="8">
    <source>
        <dbReference type="ARBA" id="ARBA00046432"/>
    </source>
</evidence>
<proteinExistence type="inferred from homology"/>
<dbReference type="InterPro" id="IPR042529">
    <property type="entry name" value="IF_2B-like_C"/>
</dbReference>
<evidence type="ECO:0000256" key="10">
    <source>
        <dbReference type="SAM" id="MobiDB-lite"/>
    </source>
</evidence>
<keyword evidence="3" id="KW-0963">Cytoplasm</keyword>
<evidence type="ECO:0000256" key="2">
    <source>
        <dbReference type="ARBA" id="ARBA00007251"/>
    </source>
</evidence>
<keyword evidence="12" id="KW-1185">Reference proteome</keyword>
<dbReference type="EMBL" id="OZ020110">
    <property type="protein sequence ID" value="CAK9262637.1"/>
    <property type="molecule type" value="Genomic_DNA"/>
</dbReference>
<name>A0ABP0W855_9BRYO</name>
<keyword evidence="5" id="KW-0648">Protein biosynthesis</keyword>
<accession>A0ABP0W855</accession>
<reference evidence="11" key="1">
    <citation type="submission" date="2024-02" db="EMBL/GenBank/DDBJ databases">
        <authorList>
            <consortium name="ELIXIR-Norway"/>
            <consortium name="Elixir Norway"/>
        </authorList>
    </citation>
    <scope>NUCLEOTIDE SEQUENCE</scope>
</reference>
<feature type="compositionally biased region" description="Basic and acidic residues" evidence="10">
    <location>
        <begin position="260"/>
        <end position="300"/>
    </location>
</feature>
<feature type="compositionally biased region" description="Pro residues" evidence="10">
    <location>
        <begin position="59"/>
        <end position="74"/>
    </location>
</feature>
<evidence type="ECO:0000256" key="4">
    <source>
        <dbReference type="ARBA" id="ARBA00022540"/>
    </source>
</evidence>
<feature type="compositionally biased region" description="Polar residues" evidence="10">
    <location>
        <begin position="183"/>
        <end position="200"/>
    </location>
</feature>
<feature type="region of interest" description="Disordered" evidence="10">
    <location>
        <begin position="20"/>
        <end position="74"/>
    </location>
</feature>
<evidence type="ECO:0000256" key="1">
    <source>
        <dbReference type="ARBA" id="ARBA00004514"/>
    </source>
</evidence>
<evidence type="ECO:0000256" key="6">
    <source>
        <dbReference type="ARBA" id="ARBA00044147"/>
    </source>
</evidence>
<gene>
    <name evidence="11" type="ORF">CSSPJE1EN1_LOCUS8115</name>
</gene>
<evidence type="ECO:0000256" key="7">
    <source>
        <dbReference type="ARBA" id="ARBA00044356"/>
    </source>
</evidence>
<comment type="subunit">
    <text evidence="8">Component of the translation initiation factor 2B (eIF2B) complex which is a heterodecamer of two sets of five different subunits: alpha, beta, gamma, delta and epsilon. Subunits alpha, beta and delta comprise a regulatory subcomplex and subunits epsilon and gamma comprise a catalytic subcomplex. Within the complex, the hexameric regulatory complex resides at the center, with the two heterodimeric catalytic subcomplexes bound on opposite sides.</text>
</comment>
<feature type="compositionally biased region" description="Polar residues" evidence="10">
    <location>
        <begin position="39"/>
        <end position="56"/>
    </location>
</feature>
<evidence type="ECO:0000256" key="9">
    <source>
        <dbReference type="RuleBase" id="RU003814"/>
    </source>
</evidence>
<feature type="region of interest" description="Disordered" evidence="10">
    <location>
        <begin position="153"/>
        <end position="309"/>
    </location>
</feature>
<evidence type="ECO:0000313" key="12">
    <source>
        <dbReference type="Proteomes" id="UP001497444"/>
    </source>
</evidence>
<keyword evidence="4" id="KW-0396">Initiation factor</keyword>
<evidence type="ECO:0000313" key="11">
    <source>
        <dbReference type="EMBL" id="CAK9262637.1"/>
    </source>
</evidence>
<dbReference type="InterPro" id="IPR000649">
    <property type="entry name" value="IF-2B-related"/>
</dbReference>
<comment type="similarity">
    <text evidence="2 9">Belongs to the eIF-2B alpha/beta/delta subunits family.</text>
</comment>
<dbReference type="Pfam" id="PF01008">
    <property type="entry name" value="IF-2B"/>
    <property type="match status" value="1"/>
</dbReference>
<organism evidence="11 12">
    <name type="scientific">Sphagnum jensenii</name>
    <dbReference type="NCBI Taxonomy" id="128206"/>
    <lineage>
        <taxon>Eukaryota</taxon>
        <taxon>Viridiplantae</taxon>
        <taxon>Streptophyta</taxon>
        <taxon>Embryophyta</taxon>
        <taxon>Bryophyta</taxon>
        <taxon>Sphagnophytina</taxon>
        <taxon>Sphagnopsida</taxon>
        <taxon>Sphagnales</taxon>
        <taxon>Sphagnaceae</taxon>
        <taxon>Sphagnum</taxon>
    </lineage>
</organism>
<dbReference type="Proteomes" id="UP001497444">
    <property type="component" value="Chromosome 15"/>
</dbReference>
<dbReference type="PANTHER" id="PTHR10233">
    <property type="entry name" value="TRANSLATION INITIATION FACTOR EIF-2B"/>
    <property type="match status" value="1"/>
</dbReference>
<dbReference type="PANTHER" id="PTHR10233:SF14">
    <property type="entry name" value="TRANSLATION INITIATION FACTOR EIF-2B SUBUNIT DELTA"/>
    <property type="match status" value="1"/>
</dbReference>
<evidence type="ECO:0000256" key="3">
    <source>
        <dbReference type="ARBA" id="ARBA00022490"/>
    </source>
</evidence>
<evidence type="ECO:0000256" key="5">
    <source>
        <dbReference type="ARBA" id="ARBA00022917"/>
    </source>
</evidence>
<protein>
    <recommendedName>
        <fullName evidence="6">Translation initiation factor eIF2B subunit delta</fullName>
    </recommendedName>
    <alternativeName>
        <fullName evidence="7">eIF2B GDP-GTP exchange factor subunit delta</fullName>
    </alternativeName>
</protein>
<dbReference type="Gene3D" id="3.40.50.10470">
    <property type="entry name" value="Translation initiation factor eif-2b, domain 2"/>
    <property type="match status" value="1"/>
</dbReference>
<feature type="compositionally biased region" description="Basic and acidic residues" evidence="10">
    <location>
        <begin position="202"/>
        <end position="232"/>
    </location>
</feature>
<sequence length="673" mass="72957">MDARRRTVIDPKVRMVGFVTPTADMPAETAPGTTTTTTQASGLSQAPATTVSNFSPSPVIIPPPQKAAAPPVPVPSPVIQSRPVEIEYPSAAVVGSNPSDSLLASSSLPSSKTGIFMSDLSSVKHLTAGTVDRPGERLMRPLDLLAASMPAGTGTIGVKPGKGQPTSSSSSSQVLPVRVGSVPKSTASKPEPQQATTTEASKPLKERTSKAERRAKQEAERAAKAAAKESGGEKATTGGEGGIGQSTVQKESKAQKAKKEHVPERKGPQPSEKKGTDKMPEKEKKKEVPAPRLQFDDQQKVAKAKRRSLVEQTETKNRVELFRHLPQYVHGTQLPALEAKFFHDDTMQPHPAVYQVGLQYLTGEIVGGNARCIAMLMALRSMILDYTTPGEKTLVRDLMARINNNVNFFITCRPLSISMGNAIRFLKARIAKLAVSLPEAEAKASLVAEIDKFMQEKIVFADKEIVKHAVTKIRDGDVLLTHGWSCVVEMILIRAKEMGKKFRVVVVDSRPKLEGKGLLRQLLSKNIQCTYTHMNASPYIMQEVTRVFLGASSVLSNGTVYSRVGTACVAMVAHAFSVPVMICCETYKFHERVQLDSITSNELGDPDALVKVPGRNDLSALEGWADNEHLQLLNLTYDATPADYVSMIITELGMVPPTSVPVILREYRKEPTI</sequence>
<dbReference type="SUPFAM" id="SSF100950">
    <property type="entry name" value="NagB/RpiA/CoA transferase-like"/>
    <property type="match status" value="1"/>
</dbReference>
<dbReference type="InterPro" id="IPR037171">
    <property type="entry name" value="NagB/RpiA_transferase-like"/>
</dbReference>